<dbReference type="AlphaFoldDB" id="A0A0E9X4J5"/>
<reference evidence="1" key="1">
    <citation type="submission" date="2014-11" db="EMBL/GenBank/DDBJ databases">
        <authorList>
            <person name="Amaro Gonzalez C."/>
        </authorList>
    </citation>
    <scope>NUCLEOTIDE SEQUENCE</scope>
</reference>
<proteinExistence type="predicted"/>
<dbReference type="EMBL" id="GBXM01011964">
    <property type="protein sequence ID" value="JAH96613.1"/>
    <property type="molecule type" value="Transcribed_RNA"/>
</dbReference>
<reference evidence="1" key="2">
    <citation type="journal article" date="2015" name="Fish Shellfish Immunol.">
        <title>Early steps in the European eel (Anguilla anguilla)-Vibrio vulnificus interaction in the gills: Role of the RtxA13 toxin.</title>
        <authorList>
            <person name="Callol A."/>
            <person name="Pajuelo D."/>
            <person name="Ebbesson L."/>
            <person name="Teles M."/>
            <person name="MacKenzie S."/>
            <person name="Amaro C."/>
        </authorList>
    </citation>
    <scope>NUCLEOTIDE SEQUENCE</scope>
</reference>
<protein>
    <submittedName>
        <fullName evidence="1">Uncharacterized protein</fullName>
    </submittedName>
</protein>
<name>A0A0E9X4J5_ANGAN</name>
<sequence length="49" mass="5623">MYSFCSLGKQNQTVVEIVLFNNYSDTTHIIVCFMTKLEMCACILCCSYI</sequence>
<evidence type="ECO:0000313" key="1">
    <source>
        <dbReference type="EMBL" id="JAH96613.1"/>
    </source>
</evidence>
<accession>A0A0E9X4J5</accession>
<organism evidence="1">
    <name type="scientific">Anguilla anguilla</name>
    <name type="common">European freshwater eel</name>
    <name type="synonym">Muraena anguilla</name>
    <dbReference type="NCBI Taxonomy" id="7936"/>
    <lineage>
        <taxon>Eukaryota</taxon>
        <taxon>Metazoa</taxon>
        <taxon>Chordata</taxon>
        <taxon>Craniata</taxon>
        <taxon>Vertebrata</taxon>
        <taxon>Euteleostomi</taxon>
        <taxon>Actinopterygii</taxon>
        <taxon>Neopterygii</taxon>
        <taxon>Teleostei</taxon>
        <taxon>Anguilliformes</taxon>
        <taxon>Anguillidae</taxon>
        <taxon>Anguilla</taxon>
    </lineage>
</organism>